<name>A0A0D5NR34_9BACL</name>
<dbReference type="Proteomes" id="UP000032633">
    <property type="component" value="Chromosome"/>
</dbReference>
<gene>
    <name evidence="3" type="ORF">VN24_13820</name>
</gene>
<dbReference type="KEGG" id="pbj:VN24_13820"/>
<dbReference type="InterPro" id="IPR001173">
    <property type="entry name" value="Glyco_trans_2-like"/>
</dbReference>
<evidence type="ECO:0000256" key="1">
    <source>
        <dbReference type="ARBA" id="ARBA00006739"/>
    </source>
</evidence>
<reference evidence="3 4" key="1">
    <citation type="journal article" date="2015" name="J. Biotechnol.">
        <title>Complete genome sequence of Paenibacillus beijingensis 7188(T) (=DSM 24997(T)), a novel rhizobacterium from jujube garden soil.</title>
        <authorList>
            <person name="Kwak Y."/>
            <person name="Shin J.H."/>
        </authorList>
    </citation>
    <scope>NUCLEOTIDE SEQUENCE [LARGE SCALE GENOMIC DNA]</scope>
    <source>
        <strain evidence="3 4">DSM 24997</strain>
    </source>
</reference>
<evidence type="ECO:0000313" key="3">
    <source>
        <dbReference type="EMBL" id="AJY77721.1"/>
    </source>
</evidence>
<dbReference type="STRING" id="1126833.VN24_13820"/>
<sequence length="276" mass="31728">MEPLVSVLTPTYNRPLALCEMLEGLRRQTVQDFEAIVVNDAGEPVDIVCRLYPELDIRIINLSENVKHCRARNEGLKAARGSYVMFCDDDDLLLPRHLERMLDEISGCDLVYSDAEIVGYRVEDGRRVPLSRLTFAYRYDPQGMREFSTFIPSGCLYKKEIHDVIGPFDDEMYHYWDWDFILRVSARWRVKRVPAASVLYAFSQEGDNASADTEPMRPYLDKLCAKHGLGFLPTKNFFLLLEEEGVRGRKADTEIQWDGMPIGSRCGADRQEGRTE</sequence>
<dbReference type="PANTHER" id="PTHR22916:SF3">
    <property type="entry name" value="UDP-GLCNAC:BETAGAL BETA-1,3-N-ACETYLGLUCOSAMINYLTRANSFERASE-LIKE PROTEIN 1"/>
    <property type="match status" value="1"/>
</dbReference>
<comment type="similarity">
    <text evidence="1">Belongs to the glycosyltransferase 2 family.</text>
</comment>
<dbReference type="PANTHER" id="PTHR22916">
    <property type="entry name" value="GLYCOSYLTRANSFERASE"/>
    <property type="match status" value="1"/>
</dbReference>
<dbReference type="SUPFAM" id="SSF53448">
    <property type="entry name" value="Nucleotide-diphospho-sugar transferases"/>
    <property type="match status" value="1"/>
</dbReference>
<dbReference type="HOGENOM" id="CLU_075247_0_0_9"/>
<dbReference type="InterPro" id="IPR029044">
    <property type="entry name" value="Nucleotide-diphossugar_trans"/>
</dbReference>
<feature type="domain" description="Glycosyltransferase 2-like" evidence="2">
    <location>
        <begin position="6"/>
        <end position="164"/>
    </location>
</feature>
<accession>A0A0D5NR34</accession>
<keyword evidence="3" id="KW-0808">Transferase</keyword>
<dbReference type="EMBL" id="CP011058">
    <property type="protein sequence ID" value="AJY77721.1"/>
    <property type="molecule type" value="Genomic_DNA"/>
</dbReference>
<dbReference type="RefSeq" id="WP_045673283.1">
    <property type="nucleotide sequence ID" value="NZ_CP011058.1"/>
</dbReference>
<dbReference type="AlphaFoldDB" id="A0A0D5NR34"/>
<dbReference type="Gene3D" id="3.90.550.10">
    <property type="entry name" value="Spore Coat Polysaccharide Biosynthesis Protein SpsA, Chain A"/>
    <property type="match status" value="1"/>
</dbReference>
<reference evidence="4" key="2">
    <citation type="submission" date="2015-03" db="EMBL/GenBank/DDBJ databases">
        <title>Genome sequence of Paenibacillus beijingensis strain DSM 24997T.</title>
        <authorList>
            <person name="Kwak Y."/>
            <person name="Shin J.-H."/>
        </authorList>
    </citation>
    <scope>NUCLEOTIDE SEQUENCE [LARGE SCALE GENOMIC DNA]</scope>
    <source>
        <strain evidence="4">DSM 24997</strain>
    </source>
</reference>
<proteinExistence type="inferred from homology"/>
<keyword evidence="4" id="KW-1185">Reference proteome</keyword>
<organism evidence="3 4">
    <name type="scientific">Paenibacillus beijingensis</name>
    <dbReference type="NCBI Taxonomy" id="1126833"/>
    <lineage>
        <taxon>Bacteria</taxon>
        <taxon>Bacillati</taxon>
        <taxon>Bacillota</taxon>
        <taxon>Bacilli</taxon>
        <taxon>Bacillales</taxon>
        <taxon>Paenibacillaceae</taxon>
        <taxon>Paenibacillus</taxon>
    </lineage>
</organism>
<dbReference type="PATRIC" id="fig|1126833.4.peg.3014"/>
<evidence type="ECO:0000313" key="4">
    <source>
        <dbReference type="Proteomes" id="UP000032633"/>
    </source>
</evidence>
<dbReference type="GO" id="GO:0016758">
    <property type="term" value="F:hexosyltransferase activity"/>
    <property type="evidence" value="ECO:0007669"/>
    <property type="project" value="UniProtKB-ARBA"/>
</dbReference>
<dbReference type="Pfam" id="PF00535">
    <property type="entry name" value="Glycos_transf_2"/>
    <property type="match status" value="1"/>
</dbReference>
<evidence type="ECO:0000259" key="2">
    <source>
        <dbReference type="Pfam" id="PF00535"/>
    </source>
</evidence>
<protein>
    <submittedName>
        <fullName evidence="3">Glycosyltransferase</fullName>
    </submittedName>
</protein>